<keyword evidence="4 7" id="KW-0560">Oxidoreductase</keyword>
<dbReference type="GO" id="GO:0020037">
    <property type="term" value="F:heme binding"/>
    <property type="evidence" value="ECO:0007669"/>
    <property type="project" value="InterPro"/>
</dbReference>
<evidence type="ECO:0000256" key="7">
    <source>
        <dbReference type="RuleBase" id="RU000461"/>
    </source>
</evidence>
<evidence type="ECO:0000256" key="6">
    <source>
        <dbReference type="ARBA" id="ARBA00023033"/>
    </source>
</evidence>
<dbReference type="CDD" id="cd11029">
    <property type="entry name" value="CYP107-like"/>
    <property type="match status" value="1"/>
</dbReference>
<evidence type="ECO:0000256" key="3">
    <source>
        <dbReference type="ARBA" id="ARBA00022723"/>
    </source>
</evidence>
<dbReference type="FunFam" id="1.10.630.10:FF:000018">
    <property type="entry name" value="Cytochrome P450 monooxygenase"/>
    <property type="match status" value="1"/>
</dbReference>
<keyword evidence="6 7" id="KW-0503">Monooxygenase</keyword>
<dbReference type="Gene3D" id="1.10.630.10">
    <property type="entry name" value="Cytochrome P450"/>
    <property type="match status" value="1"/>
</dbReference>
<dbReference type="Pfam" id="PF00067">
    <property type="entry name" value="p450"/>
    <property type="match status" value="1"/>
</dbReference>
<reference evidence="9" key="1">
    <citation type="submission" date="2019-11" db="EMBL/GenBank/DDBJ databases">
        <title>The complete genome sequence of Saccharopolyspora sp. E2A.</title>
        <authorList>
            <person name="Zhang G."/>
        </authorList>
    </citation>
    <scope>NUCLEOTIDE SEQUENCE [LARGE SCALE GENOMIC DNA]</scope>
    <source>
        <strain evidence="9">E2A</strain>
    </source>
</reference>
<dbReference type="PROSITE" id="PS00086">
    <property type="entry name" value="CYTOCHROME_P450"/>
    <property type="match status" value="1"/>
</dbReference>
<comment type="similarity">
    <text evidence="1 7">Belongs to the cytochrome P450 family.</text>
</comment>
<keyword evidence="5 7" id="KW-0408">Iron</keyword>
<sequence>MTSSTTPMTEGIPAIGSPEFAADPQGHYAWLREHAPIAQTKIDYGPVSQPIWVLARYEDCRAMLTDPRLPRSPGGGSALAAGLPEHVRMVSEESLIMKDGTQHKRLRALVAKPFTPKVIERLGERVRALATHRLDALAGQDVLDLRQEYALPIPFTVIADMVGVGEADRARFQLGVTAMLSNFEGTRQDWDAKIRDLTELVRELVARKRAEPADDILTGLIQAEEDGDRLSEDELVAMVFTLIVAGYETTFNLITNAVVTLLDHPDDLARLREAPEDTALWRSAVDEVVRFAGPVGGTKPATSVEDITWYGQTVPAGATVIPLLGSANRDPAAFDEPDRFDITRTPNHHLGFGHGPHFCLGSNLARMEARVAVQVLLARHPAISLAVPRDELAFEPMPLWTRYRQLPVRLG</sequence>
<evidence type="ECO:0000313" key="8">
    <source>
        <dbReference type="EMBL" id="QGK68190.1"/>
    </source>
</evidence>
<dbReference type="InterPro" id="IPR001128">
    <property type="entry name" value="Cyt_P450"/>
</dbReference>
<keyword evidence="3 7" id="KW-0479">Metal-binding</keyword>
<dbReference type="RefSeq" id="WP_154074799.1">
    <property type="nucleotide sequence ID" value="NZ_CP045929.1"/>
</dbReference>
<keyword evidence="2 7" id="KW-0349">Heme</keyword>
<evidence type="ECO:0000256" key="2">
    <source>
        <dbReference type="ARBA" id="ARBA00022617"/>
    </source>
</evidence>
<dbReference type="AlphaFoldDB" id="A0A5Q3Q318"/>
<dbReference type="GO" id="GO:0004497">
    <property type="term" value="F:monooxygenase activity"/>
    <property type="evidence" value="ECO:0007669"/>
    <property type="project" value="UniProtKB-KW"/>
</dbReference>
<dbReference type="EMBL" id="CP045929">
    <property type="protein sequence ID" value="QGK68190.1"/>
    <property type="molecule type" value="Genomic_DNA"/>
</dbReference>
<evidence type="ECO:0000256" key="4">
    <source>
        <dbReference type="ARBA" id="ARBA00023002"/>
    </source>
</evidence>
<dbReference type="InterPro" id="IPR002397">
    <property type="entry name" value="Cyt_P450_B"/>
</dbReference>
<name>A0A5Q3Q318_9PSEU</name>
<dbReference type="GO" id="GO:0016705">
    <property type="term" value="F:oxidoreductase activity, acting on paired donors, with incorporation or reduction of molecular oxygen"/>
    <property type="evidence" value="ECO:0007669"/>
    <property type="project" value="InterPro"/>
</dbReference>
<accession>A0A5Q3Q318</accession>
<proteinExistence type="inferred from homology"/>
<dbReference type="GO" id="GO:0005506">
    <property type="term" value="F:iron ion binding"/>
    <property type="evidence" value="ECO:0007669"/>
    <property type="project" value="InterPro"/>
</dbReference>
<dbReference type="PANTHER" id="PTHR46696:SF1">
    <property type="entry name" value="CYTOCHROME P450 YJIB-RELATED"/>
    <property type="match status" value="1"/>
</dbReference>
<dbReference type="SUPFAM" id="SSF48264">
    <property type="entry name" value="Cytochrome P450"/>
    <property type="match status" value="1"/>
</dbReference>
<dbReference type="Proteomes" id="UP000371041">
    <property type="component" value="Chromosome"/>
</dbReference>
<dbReference type="PRINTS" id="PR00385">
    <property type="entry name" value="P450"/>
</dbReference>
<dbReference type="KEGG" id="sace:GIY23_00065"/>
<evidence type="ECO:0000256" key="1">
    <source>
        <dbReference type="ARBA" id="ARBA00010617"/>
    </source>
</evidence>
<evidence type="ECO:0000256" key="5">
    <source>
        <dbReference type="ARBA" id="ARBA00023004"/>
    </source>
</evidence>
<keyword evidence="9" id="KW-1185">Reference proteome</keyword>
<dbReference type="PANTHER" id="PTHR46696">
    <property type="entry name" value="P450, PUTATIVE (EUROFUNG)-RELATED"/>
    <property type="match status" value="1"/>
</dbReference>
<organism evidence="8 9">
    <name type="scientific">Allosaccharopolyspora coralli</name>
    <dbReference type="NCBI Taxonomy" id="2665642"/>
    <lineage>
        <taxon>Bacteria</taxon>
        <taxon>Bacillati</taxon>
        <taxon>Actinomycetota</taxon>
        <taxon>Actinomycetes</taxon>
        <taxon>Pseudonocardiales</taxon>
        <taxon>Pseudonocardiaceae</taxon>
        <taxon>Allosaccharopolyspora</taxon>
    </lineage>
</organism>
<protein>
    <submittedName>
        <fullName evidence="8">Cytochrome P450</fullName>
    </submittedName>
</protein>
<dbReference type="InterPro" id="IPR036396">
    <property type="entry name" value="Cyt_P450_sf"/>
</dbReference>
<dbReference type="PRINTS" id="PR00359">
    <property type="entry name" value="BP450"/>
</dbReference>
<evidence type="ECO:0000313" key="9">
    <source>
        <dbReference type="Proteomes" id="UP000371041"/>
    </source>
</evidence>
<dbReference type="InterPro" id="IPR017972">
    <property type="entry name" value="Cyt_P450_CS"/>
</dbReference>
<gene>
    <name evidence="8" type="ORF">GIY23_00065</name>
</gene>